<dbReference type="RefSeq" id="WP_249891287.1">
    <property type="nucleotide sequence ID" value="NZ_CP082904.1"/>
</dbReference>
<reference evidence="1" key="1">
    <citation type="submission" date="2021-09" db="EMBL/GenBank/DDBJ databases">
        <title>First case of bloodstream infection caused by Mixta hanseatica sp. nov., a member of the Erwiniaceae family.</title>
        <authorList>
            <person name="Both A."/>
            <person name="Huang J."/>
            <person name="Wenzel P."/>
            <person name="Aepfelbacher M."/>
            <person name="Rohde H."/>
            <person name="Christner M."/>
            <person name="Hentschke M."/>
        </authorList>
    </citation>
    <scope>NUCLEOTIDE SEQUENCE</scope>
    <source>
        <strain evidence="1">X22927</strain>
    </source>
</reference>
<accession>A0ABY4R8A9</accession>
<evidence type="ECO:0000313" key="1">
    <source>
        <dbReference type="EMBL" id="UQY42634.1"/>
    </source>
</evidence>
<protein>
    <submittedName>
        <fullName evidence="1">Uncharacterized protein</fullName>
    </submittedName>
</protein>
<keyword evidence="2" id="KW-1185">Reference proteome</keyword>
<name>A0ABY4R8A9_9GAMM</name>
<sequence>MNTQYLLLASDGDNRIIEAEELKDELVVPTPLSSHSSDKADSDAGHRVAVKKHYCNGNYYAVALDRHAASNEIDDIIDLLQPAPLEQPIS</sequence>
<proteinExistence type="predicted"/>
<gene>
    <name evidence="1" type="ORF">K6958_11800</name>
</gene>
<dbReference type="EMBL" id="CP082904">
    <property type="protein sequence ID" value="UQY42634.1"/>
    <property type="molecule type" value="Genomic_DNA"/>
</dbReference>
<organism evidence="1 2">
    <name type="scientific">Mixta hanseatica</name>
    <dbReference type="NCBI Taxonomy" id="2872648"/>
    <lineage>
        <taxon>Bacteria</taxon>
        <taxon>Pseudomonadati</taxon>
        <taxon>Pseudomonadota</taxon>
        <taxon>Gammaproteobacteria</taxon>
        <taxon>Enterobacterales</taxon>
        <taxon>Erwiniaceae</taxon>
        <taxon>Mixta</taxon>
    </lineage>
</organism>
<dbReference type="Proteomes" id="UP001056635">
    <property type="component" value="Chromosome"/>
</dbReference>
<evidence type="ECO:0000313" key="2">
    <source>
        <dbReference type="Proteomes" id="UP001056635"/>
    </source>
</evidence>